<dbReference type="GO" id="GO:0030313">
    <property type="term" value="C:cell envelope"/>
    <property type="evidence" value="ECO:0007669"/>
    <property type="project" value="UniProtKB-SubCell"/>
</dbReference>
<keyword evidence="9" id="KW-0812">Transmembrane</keyword>
<comment type="caution">
    <text evidence="11">The sequence shown here is derived from an EMBL/GenBank/DDBJ whole genome shotgun (WGS) entry which is preliminary data.</text>
</comment>
<evidence type="ECO:0000256" key="8">
    <source>
        <dbReference type="SAM" id="MobiDB-lite"/>
    </source>
</evidence>
<keyword evidence="6" id="KW-0862">Zinc</keyword>
<evidence type="ECO:0000256" key="1">
    <source>
        <dbReference type="ARBA" id="ARBA00001947"/>
    </source>
</evidence>
<dbReference type="PROSITE" id="PS51782">
    <property type="entry name" value="LYSM"/>
    <property type="match status" value="1"/>
</dbReference>
<dbReference type="Pfam" id="PF19425">
    <property type="entry name" value="Csd3_N2"/>
    <property type="match status" value="1"/>
</dbReference>
<dbReference type="GO" id="GO:0046872">
    <property type="term" value="F:metal ion binding"/>
    <property type="evidence" value="ECO:0007669"/>
    <property type="project" value="UniProtKB-KW"/>
</dbReference>
<dbReference type="GO" id="GO:0004222">
    <property type="term" value="F:metalloendopeptidase activity"/>
    <property type="evidence" value="ECO:0007669"/>
    <property type="project" value="TreeGrafter"/>
</dbReference>
<keyword evidence="4" id="KW-0479">Metal-binding</keyword>
<keyword evidence="3" id="KW-0645">Protease</keyword>
<dbReference type="InterPro" id="IPR011055">
    <property type="entry name" value="Dup_hybrid_motif"/>
</dbReference>
<dbReference type="SUPFAM" id="SSF51261">
    <property type="entry name" value="Duplicated hybrid motif"/>
    <property type="match status" value="1"/>
</dbReference>
<keyword evidence="7" id="KW-0482">Metalloprotease</keyword>
<comment type="subcellular location">
    <subcellularLocation>
        <location evidence="2">Cell envelope</location>
    </subcellularLocation>
</comment>
<gene>
    <name evidence="11" type="ORF">QV01_00330</name>
</gene>
<comment type="cofactor">
    <cofactor evidence="1">
        <name>Zn(2+)</name>
        <dbReference type="ChEBI" id="CHEBI:29105"/>
    </cofactor>
</comment>
<dbReference type="GO" id="GO:0006508">
    <property type="term" value="P:proteolysis"/>
    <property type="evidence" value="ECO:0007669"/>
    <property type="project" value="UniProtKB-KW"/>
</dbReference>
<evidence type="ECO:0000313" key="11">
    <source>
        <dbReference type="EMBL" id="OBW93989.1"/>
    </source>
</evidence>
<dbReference type="InterPro" id="IPR050570">
    <property type="entry name" value="Cell_wall_metabolism_enzyme"/>
</dbReference>
<evidence type="ECO:0000259" key="10">
    <source>
        <dbReference type="PROSITE" id="PS51782"/>
    </source>
</evidence>
<dbReference type="InterPro" id="IPR045834">
    <property type="entry name" value="Csd3_N2"/>
</dbReference>
<feature type="transmembrane region" description="Helical" evidence="9">
    <location>
        <begin position="15"/>
        <end position="36"/>
    </location>
</feature>
<dbReference type="PANTHER" id="PTHR21666:SF292">
    <property type="entry name" value="MUREIN DD-ENDOPEPTIDASE MEPM"/>
    <property type="match status" value="1"/>
</dbReference>
<dbReference type="OrthoDB" id="9805070at2"/>
<accession>A0A1A7NYC1</accession>
<dbReference type="Gene3D" id="3.10.450.350">
    <property type="match status" value="2"/>
</dbReference>
<evidence type="ECO:0000256" key="9">
    <source>
        <dbReference type="SAM" id="Phobius"/>
    </source>
</evidence>
<evidence type="ECO:0000256" key="6">
    <source>
        <dbReference type="ARBA" id="ARBA00022833"/>
    </source>
</evidence>
<dbReference type="RefSeq" id="WP_065238497.1">
    <property type="nucleotide sequence ID" value="NZ_JTJM01000002.1"/>
</dbReference>
<dbReference type="FunFam" id="2.70.70.10:FF:000002">
    <property type="entry name" value="Murein DD-endopeptidase MepM"/>
    <property type="match status" value="1"/>
</dbReference>
<feature type="region of interest" description="Disordered" evidence="8">
    <location>
        <begin position="65"/>
        <end position="128"/>
    </location>
</feature>
<name>A0A1A7NYC1_9PAST</name>
<dbReference type="CDD" id="cd12797">
    <property type="entry name" value="M23_peptidase"/>
    <property type="match status" value="1"/>
</dbReference>
<feature type="compositionally biased region" description="Basic and acidic residues" evidence="8">
    <location>
        <begin position="65"/>
        <end position="76"/>
    </location>
</feature>
<dbReference type="AlphaFoldDB" id="A0A1A7NYC1"/>
<dbReference type="InterPro" id="IPR016047">
    <property type="entry name" value="M23ase_b-sheet_dom"/>
</dbReference>
<dbReference type="NCBIfam" id="NF008652">
    <property type="entry name" value="PRK11649.1"/>
    <property type="match status" value="1"/>
</dbReference>
<evidence type="ECO:0000256" key="5">
    <source>
        <dbReference type="ARBA" id="ARBA00022801"/>
    </source>
</evidence>
<evidence type="ECO:0000313" key="12">
    <source>
        <dbReference type="Proteomes" id="UP000243558"/>
    </source>
</evidence>
<evidence type="ECO:0000256" key="7">
    <source>
        <dbReference type="ARBA" id="ARBA00023049"/>
    </source>
</evidence>
<keyword evidence="9" id="KW-0472">Membrane</keyword>
<protein>
    <submittedName>
        <fullName evidence="11">Peptidase M23</fullName>
    </submittedName>
</protein>
<proteinExistence type="predicted"/>
<dbReference type="EMBL" id="JTJM01000002">
    <property type="protein sequence ID" value="OBW93989.1"/>
    <property type="molecule type" value="Genomic_DNA"/>
</dbReference>
<evidence type="ECO:0000256" key="3">
    <source>
        <dbReference type="ARBA" id="ARBA00022670"/>
    </source>
</evidence>
<dbReference type="PANTHER" id="PTHR21666">
    <property type="entry name" value="PEPTIDASE-RELATED"/>
    <property type="match status" value="1"/>
</dbReference>
<dbReference type="PATRIC" id="fig|505345.7.peg.66"/>
<sequence length="508" mass="57422">MQHIKLARDRLKKKITIRIVLFAIALLCFSSIIYFLHHQTKTPDTKTVIPSTSVDTSKPTVIEQTENKEIIAEKNSSEQNNSEKSSSEENTETTVADQNTEGTESDVSSDNVDNQNTHGENFDDQLSDETVFSDDELPEDAKDALNELLDAAGEALRITNQFAYTVADGDKLNDVLGSSGLDTDVINELYQLDPTLKNLQTGQQFYWILSKDGDLQYLNWLVSRKEERVYERHTDGHFVMQVIQKKSVWKEEILKGDIDGNLYTHLRQDGLDSKQIYQLINALQWQISLTKLQKGDRYAILVNREYLNDKLTGQGNVIGIHIISRGKSYYAIQAENGRYYNNHGETLGKGFSRYPTQRQYRISSQFNPRRKNPVTGRIAPHKGVDFSMPVGTPVIAPADGVVIKVSYQAGGAGRYIMLRHGREYQTVYMHLSRPLVKQGQSVKKGQRIALSGNTGRSTGPHLHYEFHVNGVAVNPMRVKLPGMNNTMASKERQRFLAQAKIVQNKLKM</sequence>
<keyword evidence="9" id="KW-1133">Transmembrane helix</keyword>
<feature type="domain" description="LysM" evidence="10">
    <location>
        <begin position="162"/>
        <end position="207"/>
    </location>
</feature>
<evidence type="ECO:0000256" key="4">
    <source>
        <dbReference type="ARBA" id="ARBA00022723"/>
    </source>
</evidence>
<evidence type="ECO:0000256" key="2">
    <source>
        <dbReference type="ARBA" id="ARBA00004196"/>
    </source>
</evidence>
<organism evidence="11 12">
    <name type="scientific">Gallibacterium genomosp. 3</name>
    <dbReference type="NCBI Taxonomy" id="505345"/>
    <lineage>
        <taxon>Bacteria</taxon>
        <taxon>Pseudomonadati</taxon>
        <taxon>Pseudomonadota</taxon>
        <taxon>Gammaproteobacteria</taxon>
        <taxon>Pasteurellales</taxon>
        <taxon>Pasteurellaceae</taxon>
        <taxon>Gallibacterium</taxon>
    </lineage>
</organism>
<keyword evidence="5" id="KW-0378">Hydrolase</keyword>
<reference evidence="11 12" key="1">
    <citation type="submission" date="2014-11" db="EMBL/GenBank/DDBJ databases">
        <title>Pan-genome of Gallibacterium spp.</title>
        <authorList>
            <person name="Kudirkiene E."/>
            <person name="Bojesen A.M."/>
        </authorList>
    </citation>
    <scope>NUCLEOTIDE SEQUENCE [LARGE SCALE GENOMIC DNA]</scope>
    <source>
        <strain evidence="11 12">F151</strain>
    </source>
</reference>
<feature type="compositionally biased region" description="Polar residues" evidence="8">
    <location>
        <begin position="95"/>
        <end position="119"/>
    </location>
</feature>
<dbReference type="InterPro" id="IPR018392">
    <property type="entry name" value="LysM"/>
</dbReference>
<dbReference type="Gene3D" id="2.70.70.10">
    <property type="entry name" value="Glucose Permease (Domain IIA)"/>
    <property type="match status" value="1"/>
</dbReference>
<dbReference type="Proteomes" id="UP000243558">
    <property type="component" value="Unassembled WGS sequence"/>
</dbReference>
<keyword evidence="12" id="KW-1185">Reference proteome</keyword>
<dbReference type="Pfam" id="PF01551">
    <property type="entry name" value="Peptidase_M23"/>
    <property type="match status" value="1"/>
</dbReference>